<feature type="chain" id="PRO_5034066575" evidence="1">
    <location>
        <begin position="43"/>
        <end position="164"/>
    </location>
</feature>
<dbReference type="EMBL" id="HBUE01012815">
    <property type="protein sequence ID" value="CAG6449261.1"/>
    <property type="molecule type" value="Transcribed_RNA"/>
</dbReference>
<name>A0A8D8EVY5_CULPI</name>
<evidence type="ECO:0000313" key="2">
    <source>
        <dbReference type="EMBL" id="CAG6449261.1"/>
    </source>
</evidence>
<evidence type="ECO:0000256" key="1">
    <source>
        <dbReference type="SAM" id="SignalP"/>
    </source>
</evidence>
<keyword evidence="1" id="KW-0732">Signal</keyword>
<protein>
    <submittedName>
        <fullName evidence="2">(northern house mosquito) hypothetical protein</fullName>
    </submittedName>
</protein>
<organism evidence="2">
    <name type="scientific">Culex pipiens</name>
    <name type="common">House mosquito</name>
    <dbReference type="NCBI Taxonomy" id="7175"/>
    <lineage>
        <taxon>Eukaryota</taxon>
        <taxon>Metazoa</taxon>
        <taxon>Ecdysozoa</taxon>
        <taxon>Arthropoda</taxon>
        <taxon>Hexapoda</taxon>
        <taxon>Insecta</taxon>
        <taxon>Pterygota</taxon>
        <taxon>Neoptera</taxon>
        <taxon>Endopterygota</taxon>
        <taxon>Diptera</taxon>
        <taxon>Nematocera</taxon>
        <taxon>Culicoidea</taxon>
        <taxon>Culicidae</taxon>
        <taxon>Culicinae</taxon>
        <taxon>Culicini</taxon>
        <taxon>Culex</taxon>
        <taxon>Culex</taxon>
    </lineage>
</organism>
<reference evidence="2" key="1">
    <citation type="submission" date="2021-05" db="EMBL/GenBank/DDBJ databases">
        <authorList>
            <person name="Alioto T."/>
            <person name="Alioto T."/>
            <person name="Gomez Garrido J."/>
        </authorList>
    </citation>
    <scope>NUCLEOTIDE SEQUENCE</scope>
</reference>
<sequence>MNLQQHARAGQPTASNSIQTTPAALILLLGVLLMVMVSACSADPALESGSSSLFGVDDKHVGDKRPFFVGSRYGRSHIYGAKDIRQVNVVPRNDRFFLGSRYGKRSDALTKEIETDNNNGSAELTYLACMHTGVSNLYRCFGKERDPSGSAIQQYAANNLDSSN</sequence>
<accession>A0A8D8EVY5</accession>
<feature type="signal peptide" evidence="1">
    <location>
        <begin position="1"/>
        <end position="42"/>
    </location>
</feature>
<proteinExistence type="predicted"/>
<dbReference type="AlphaFoldDB" id="A0A8D8EVY5"/>